<organism evidence="8 9">
    <name type="scientific">Sphingobacterium corticibacterium</name>
    <dbReference type="NCBI Taxonomy" id="2484746"/>
    <lineage>
        <taxon>Bacteria</taxon>
        <taxon>Pseudomonadati</taxon>
        <taxon>Bacteroidota</taxon>
        <taxon>Sphingobacteriia</taxon>
        <taxon>Sphingobacteriales</taxon>
        <taxon>Sphingobacteriaceae</taxon>
        <taxon>Sphingobacterium</taxon>
    </lineage>
</organism>
<dbReference type="Proteomes" id="UP000292855">
    <property type="component" value="Unassembled WGS sequence"/>
</dbReference>
<dbReference type="InterPro" id="IPR017850">
    <property type="entry name" value="Alkaline_phosphatase_core_sf"/>
</dbReference>
<accession>A0A4Q6XFS4</accession>
<dbReference type="SUPFAM" id="SSF53649">
    <property type="entry name" value="Alkaline phosphatase-like"/>
    <property type="match status" value="1"/>
</dbReference>
<dbReference type="InterPro" id="IPR050738">
    <property type="entry name" value="Sulfatase"/>
</dbReference>
<protein>
    <submittedName>
        <fullName evidence="8">Sulfatase</fullName>
    </submittedName>
</protein>
<keyword evidence="9" id="KW-1185">Reference proteome</keyword>
<dbReference type="AlphaFoldDB" id="A0A4Q6XFS4"/>
<evidence type="ECO:0000256" key="5">
    <source>
        <dbReference type="ARBA" id="ARBA00022801"/>
    </source>
</evidence>
<dbReference type="PROSITE" id="PS00523">
    <property type="entry name" value="SULFATASE_1"/>
    <property type="match status" value="1"/>
</dbReference>
<dbReference type="GO" id="GO:0004065">
    <property type="term" value="F:arylsulfatase activity"/>
    <property type="evidence" value="ECO:0007669"/>
    <property type="project" value="TreeGrafter"/>
</dbReference>
<dbReference type="Gene3D" id="3.40.720.10">
    <property type="entry name" value="Alkaline Phosphatase, subunit A"/>
    <property type="match status" value="1"/>
</dbReference>
<dbReference type="GO" id="GO:0046872">
    <property type="term" value="F:metal ion binding"/>
    <property type="evidence" value="ECO:0007669"/>
    <property type="project" value="UniProtKB-KW"/>
</dbReference>
<dbReference type="Gene3D" id="3.30.1120.10">
    <property type="match status" value="1"/>
</dbReference>
<evidence type="ECO:0000256" key="6">
    <source>
        <dbReference type="ARBA" id="ARBA00022837"/>
    </source>
</evidence>
<evidence type="ECO:0000256" key="4">
    <source>
        <dbReference type="ARBA" id="ARBA00022729"/>
    </source>
</evidence>
<feature type="domain" description="Sulfatase N-terminal" evidence="7">
    <location>
        <begin position="31"/>
        <end position="374"/>
    </location>
</feature>
<evidence type="ECO:0000259" key="7">
    <source>
        <dbReference type="Pfam" id="PF00884"/>
    </source>
</evidence>
<dbReference type="InterPro" id="IPR000917">
    <property type="entry name" value="Sulfatase_N"/>
</dbReference>
<dbReference type="InterPro" id="IPR024607">
    <property type="entry name" value="Sulfatase_CS"/>
</dbReference>
<comment type="caution">
    <text evidence="8">The sequence shown here is derived from an EMBL/GenBank/DDBJ whole genome shotgun (WGS) entry which is preliminary data.</text>
</comment>
<dbReference type="EMBL" id="SGIT01000004">
    <property type="protein sequence ID" value="RZF58313.1"/>
    <property type="molecule type" value="Genomic_DNA"/>
</dbReference>
<proteinExistence type="inferred from homology"/>
<dbReference type="OrthoDB" id="9765065at2"/>
<evidence type="ECO:0000256" key="2">
    <source>
        <dbReference type="ARBA" id="ARBA00008779"/>
    </source>
</evidence>
<evidence type="ECO:0000256" key="3">
    <source>
        <dbReference type="ARBA" id="ARBA00022723"/>
    </source>
</evidence>
<sequence length="505" mass="56657">MMDIKFLLFTLLFGYGVCNAGTFYEREDPKPNIIVFLVDDLGWQDISTFPNFKKLVQTGVQFSDAYATPLCTPTRVSLITGTNAARHRVTNWTHPDKDRSTDYPDTIFQHVDWNINGLGIDQSENNTFLVTPLPRLLKENGYRTILVGKAHFGSKGIAASNPKNIGFDVSIAGSEIGHPASYFGWENFDRPRNGSPNRNAVPGLEKFHGQDIFLTEALTQSALAALGNVEKQTPFFLYLSHYAVHTPIEADPRYVDSFYDTSVDSVEAAYQSLVKGVDKSLGDVLDYLEENNLSENTAIFFLSDNGGLSRVPPRGGVSDTHNTPLRSGKGSVYEGGIRIPFVVKWPKVVRPQSVSKNPVIVEDLFSTIRAIAGVEDREVVQTVDGINLLPYLQDADLVDSTRALVWHHPNRWIKEDFSSSSWASALRIGNWKLIYDYTKQELELYNLDSDIGEKQNVVHKHPEKTKELAGILTQKLKQREAQLPRFKGTEKLIPWPNEIVNDLKK</sequence>
<keyword evidence="5" id="KW-0378">Hydrolase</keyword>
<dbReference type="CDD" id="cd16144">
    <property type="entry name" value="ARS_like"/>
    <property type="match status" value="1"/>
</dbReference>
<dbReference type="RefSeq" id="WP_130142863.1">
    <property type="nucleotide sequence ID" value="NZ_SGIT01000004.1"/>
</dbReference>
<dbReference type="PANTHER" id="PTHR42693">
    <property type="entry name" value="ARYLSULFATASE FAMILY MEMBER"/>
    <property type="match status" value="1"/>
</dbReference>
<name>A0A4Q6XFS4_9SPHI</name>
<gene>
    <name evidence="8" type="ORF">EWE74_16980</name>
</gene>
<evidence type="ECO:0000313" key="8">
    <source>
        <dbReference type="EMBL" id="RZF58313.1"/>
    </source>
</evidence>
<reference evidence="8 9" key="1">
    <citation type="submission" date="2019-02" db="EMBL/GenBank/DDBJ databases">
        <authorList>
            <person name="Li Y."/>
        </authorList>
    </citation>
    <scope>NUCLEOTIDE SEQUENCE [LARGE SCALE GENOMIC DNA]</scope>
    <source>
        <strain evidence="8 9">30C10-4-7</strain>
    </source>
</reference>
<keyword evidence="3" id="KW-0479">Metal-binding</keyword>
<evidence type="ECO:0000313" key="9">
    <source>
        <dbReference type="Proteomes" id="UP000292855"/>
    </source>
</evidence>
<comment type="similarity">
    <text evidence="2">Belongs to the sulfatase family.</text>
</comment>
<keyword evidence="6" id="KW-0106">Calcium</keyword>
<keyword evidence="4" id="KW-0732">Signal</keyword>
<comment type="cofactor">
    <cofactor evidence="1">
        <name>Ca(2+)</name>
        <dbReference type="ChEBI" id="CHEBI:29108"/>
    </cofactor>
</comment>
<dbReference type="PANTHER" id="PTHR42693:SF42">
    <property type="entry name" value="ARYLSULFATASE G"/>
    <property type="match status" value="1"/>
</dbReference>
<evidence type="ECO:0000256" key="1">
    <source>
        <dbReference type="ARBA" id="ARBA00001913"/>
    </source>
</evidence>
<dbReference type="Pfam" id="PF00884">
    <property type="entry name" value="Sulfatase"/>
    <property type="match status" value="1"/>
</dbReference>